<evidence type="ECO:0000256" key="4">
    <source>
        <dbReference type="ARBA" id="ARBA00022692"/>
    </source>
</evidence>
<evidence type="ECO:0000256" key="6">
    <source>
        <dbReference type="ARBA" id="ARBA00022989"/>
    </source>
</evidence>
<dbReference type="GO" id="GO:0005886">
    <property type="term" value="C:plasma membrane"/>
    <property type="evidence" value="ECO:0007669"/>
    <property type="project" value="UniProtKB-SubCell"/>
</dbReference>
<feature type="transmembrane region" description="Helical" evidence="9">
    <location>
        <begin position="247"/>
        <end position="265"/>
    </location>
</feature>
<feature type="domain" description="Protein export membrane protein SecD/SecF C-terminal" evidence="10">
    <location>
        <begin position="125"/>
        <end position="294"/>
    </location>
</feature>
<feature type="transmembrane region" description="Helical" evidence="9">
    <location>
        <begin position="194"/>
        <end position="215"/>
    </location>
</feature>
<keyword evidence="4 9" id="KW-0812">Transmembrane</keyword>
<dbReference type="Gene3D" id="1.20.1640.10">
    <property type="entry name" value="Multidrug efflux transporter AcrB transmembrane domain"/>
    <property type="match status" value="1"/>
</dbReference>
<dbReference type="SUPFAM" id="SSF82866">
    <property type="entry name" value="Multidrug efflux transporter AcrB transmembrane domain"/>
    <property type="match status" value="1"/>
</dbReference>
<dbReference type="PRINTS" id="PR00702">
    <property type="entry name" value="ACRIFLAVINRP"/>
</dbReference>
<proteinExistence type="predicted"/>
<dbReference type="GO" id="GO:0015450">
    <property type="term" value="F:protein-transporting ATPase activity"/>
    <property type="evidence" value="ECO:0007669"/>
    <property type="project" value="InterPro"/>
</dbReference>
<dbReference type="NCBIfam" id="TIGR00916">
    <property type="entry name" value="2A0604s01"/>
    <property type="match status" value="1"/>
</dbReference>
<gene>
    <name evidence="12" type="primary">secD</name>
    <name evidence="12" type="ORF">COT12_03010</name>
</gene>
<sequence>SSGQQLQDYYQNDYTYPGYWQATDLTGKDLISSDITYQNGNSGATSKPVVTLTFNDAGKSKFAALTKNNLNKQIAIVLDNRIVSAPTVQSEIADGKAIISGMKNITEAKNLSDRLNEGVLPIPAKVIAQQDIGATLGADSIKKSLTAGIIGLILVGLFMLIHYKLPGIIAVVALIIYSLIALALFKIIPVTMTLAGIAGFILSIGMAVDANILIFERMREELRLGKEIAVATEEGFKRAWNSIRDSNFSTIITCIILFEFGTGLIKGFALTLAIGVLVSMFTAITASRTFLILISKTNLKKYLNV</sequence>
<reference evidence="13" key="1">
    <citation type="submission" date="2017-09" db="EMBL/GenBank/DDBJ databases">
        <title>Depth-based differentiation of microbial function through sediment-hosted aquifers and enrichment of novel symbionts in the deep terrestrial subsurface.</title>
        <authorList>
            <person name="Probst A.J."/>
            <person name="Ladd B."/>
            <person name="Jarett J.K."/>
            <person name="Geller-Mcgrath D.E."/>
            <person name="Sieber C.M.K."/>
            <person name="Emerson J.B."/>
            <person name="Anantharaman K."/>
            <person name="Thomas B.C."/>
            <person name="Malmstrom R."/>
            <person name="Stieglmeier M."/>
            <person name="Klingl A."/>
            <person name="Woyke T."/>
            <person name="Ryan C.M."/>
            <person name="Banfield J.F."/>
        </authorList>
    </citation>
    <scope>NUCLEOTIDE SEQUENCE [LARGE SCALE GENOMIC DNA]</scope>
</reference>
<dbReference type="FunFam" id="1.20.1640.10:FF:000004">
    <property type="entry name" value="Protein translocase subunit SecD"/>
    <property type="match status" value="1"/>
</dbReference>
<evidence type="ECO:0000313" key="12">
    <source>
        <dbReference type="EMBL" id="PIU24075.1"/>
    </source>
</evidence>
<dbReference type="InterPro" id="IPR054384">
    <property type="entry name" value="SecDF_P1_head"/>
</dbReference>
<dbReference type="InterPro" id="IPR048634">
    <property type="entry name" value="SecD_SecF_C"/>
</dbReference>
<dbReference type="Proteomes" id="UP000229896">
    <property type="component" value="Unassembled WGS sequence"/>
</dbReference>
<accession>A0A2M6YBL4</accession>
<evidence type="ECO:0000256" key="3">
    <source>
        <dbReference type="ARBA" id="ARBA00022475"/>
    </source>
</evidence>
<keyword evidence="5" id="KW-0653">Protein transport</keyword>
<dbReference type="InterPro" id="IPR001036">
    <property type="entry name" value="Acrflvin-R"/>
</dbReference>
<organism evidence="12 13">
    <name type="scientific">Candidatus Berkelbacteria bacterium CG08_land_8_20_14_0_20_39_8</name>
    <dbReference type="NCBI Taxonomy" id="1974511"/>
    <lineage>
        <taxon>Bacteria</taxon>
        <taxon>Candidatus Berkelbacteria</taxon>
    </lineage>
</organism>
<dbReference type="Pfam" id="PF02355">
    <property type="entry name" value="SecD_SecF_C"/>
    <property type="match status" value="1"/>
</dbReference>
<evidence type="ECO:0000256" key="1">
    <source>
        <dbReference type="ARBA" id="ARBA00004651"/>
    </source>
</evidence>
<protein>
    <submittedName>
        <fullName evidence="12">Protein translocase subunit SecD</fullName>
    </submittedName>
</protein>
<keyword evidence="8 9" id="KW-0472">Membrane</keyword>
<dbReference type="InterPro" id="IPR022813">
    <property type="entry name" value="SecD/SecF_arch_bac"/>
</dbReference>
<keyword evidence="7" id="KW-0811">Translocation</keyword>
<feature type="transmembrane region" description="Helical" evidence="9">
    <location>
        <begin position="168"/>
        <end position="188"/>
    </location>
</feature>
<evidence type="ECO:0000256" key="5">
    <source>
        <dbReference type="ARBA" id="ARBA00022927"/>
    </source>
</evidence>
<dbReference type="InterPro" id="IPR055344">
    <property type="entry name" value="SecD_SecF_C_bact"/>
</dbReference>
<evidence type="ECO:0000256" key="8">
    <source>
        <dbReference type="ARBA" id="ARBA00023136"/>
    </source>
</evidence>
<evidence type="ECO:0000256" key="2">
    <source>
        <dbReference type="ARBA" id="ARBA00022448"/>
    </source>
</evidence>
<evidence type="ECO:0000313" key="13">
    <source>
        <dbReference type="Proteomes" id="UP000229896"/>
    </source>
</evidence>
<comment type="subcellular location">
    <subcellularLocation>
        <location evidence="1">Cell membrane</location>
        <topology evidence="1">Multi-pass membrane protein</topology>
    </subcellularLocation>
</comment>
<dbReference type="PANTHER" id="PTHR30081:SF1">
    <property type="entry name" value="PROTEIN TRANSLOCASE SUBUNIT SECD"/>
    <property type="match status" value="1"/>
</dbReference>
<evidence type="ECO:0000256" key="7">
    <source>
        <dbReference type="ARBA" id="ARBA00023010"/>
    </source>
</evidence>
<name>A0A2M6YBL4_9BACT</name>
<feature type="transmembrane region" description="Helical" evidence="9">
    <location>
        <begin position="271"/>
        <end position="294"/>
    </location>
</feature>
<dbReference type="AlphaFoldDB" id="A0A2M6YBL4"/>
<feature type="non-terminal residue" evidence="12">
    <location>
        <position position="1"/>
    </location>
</feature>
<dbReference type="Gene3D" id="3.30.1360.200">
    <property type="match status" value="1"/>
</dbReference>
<feature type="domain" description="SecDF P1 head subdomain" evidence="11">
    <location>
        <begin position="24"/>
        <end position="122"/>
    </location>
</feature>
<keyword evidence="3" id="KW-1003">Cell membrane</keyword>
<keyword evidence="6 9" id="KW-1133">Transmembrane helix</keyword>
<keyword evidence="2" id="KW-0813">Transport</keyword>
<dbReference type="EMBL" id="PEXI01000094">
    <property type="protein sequence ID" value="PIU24075.1"/>
    <property type="molecule type" value="Genomic_DNA"/>
</dbReference>
<evidence type="ECO:0000259" key="11">
    <source>
        <dbReference type="Pfam" id="PF22599"/>
    </source>
</evidence>
<evidence type="ECO:0000256" key="9">
    <source>
        <dbReference type="SAM" id="Phobius"/>
    </source>
</evidence>
<comment type="caution">
    <text evidence="12">The sequence shown here is derived from an EMBL/GenBank/DDBJ whole genome shotgun (WGS) entry which is preliminary data.</text>
</comment>
<dbReference type="NCBIfam" id="TIGR01129">
    <property type="entry name" value="secD"/>
    <property type="match status" value="1"/>
</dbReference>
<dbReference type="PANTHER" id="PTHR30081">
    <property type="entry name" value="PROTEIN-EXPORT MEMBRANE PROTEIN SEC"/>
    <property type="match status" value="1"/>
</dbReference>
<feature type="transmembrane region" description="Helical" evidence="9">
    <location>
        <begin position="144"/>
        <end position="161"/>
    </location>
</feature>
<evidence type="ECO:0000259" key="10">
    <source>
        <dbReference type="Pfam" id="PF02355"/>
    </source>
</evidence>
<dbReference type="InterPro" id="IPR005791">
    <property type="entry name" value="SecD"/>
</dbReference>
<dbReference type="GO" id="GO:0006886">
    <property type="term" value="P:intracellular protein transport"/>
    <property type="evidence" value="ECO:0007669"/>
    <property type="project" value="InterPro"/>
</dbReference>
<dbReference type="Pfam" id="PF22599">
    <property type="entry name" value="SecDF_P1_head"/>
    <property type="match status" value="1"/>
</dbReference>